<feature type="signal peptide" evidence="1">
    <location>
        <begin position="1"/>
        <end position="21"/>
    </location>
</feature>
<dbReference type="Proteomes" id="UP000757103">
    <property type="component" value="Unassembled WGS sequence"/>
</dbReference>
<evidence type="ECO:0000256" key="1">
    <source>
        <dbReference type="SAM" id="SignalP"/>
    </source>
</evidence>
<dbReference type="AlphaFoldDB" id="A0A921SU00"/>
<dbReference type="RefSeq" id="WP_272960593.1">
    <property type="nucleotide sequence ID" value="NZ_CAKMIC010000001.1"/>
</dbReference>
<name>A0A921SU00_9BACT</name>
<dbReference type="EMBL" id="DYUD01000009">
    <property type="protein sequence ID" value="HJG88206.1"/>
    <property type="molecule type" value="Genomic_DNA"/>
</dbReference>
<reference evidence="3" key="2">
    <citation type="submission" date="2021-09" db="EMBL/GenBank/DDBJ databases">
        <authorList>
            <person name="Gilroy R."/>
        </authorList>
    </citation>
    <scope>NUCLEOTIDE SEQUENCE</scope>
    <source>
        <strain evidence="3">CHK121-7720</strain>
    </source>
</reference>
<organism evidence="3 4">
    <name type="scientific">Barnesiella viscericola</name>
    <dbReference type="NCBI Taxonomy" id="397865"/>
    <lineage>
        <taxon>Bacteria</taxon>
        <taxon>Pseudomonadati</taxon>
        <taxon>Bacteroidota</taxon>
        <taxon>Bacteroidia</taxon>
        <taxon>Bacteroidales</taxon>
        <taxon>Barnesiellaceae</taxon>
        <taxon>Barnesiella</taxon>
    </lineage>
</organism>
<dbReference type="InterPro" id="IPR038143">
    <property type="entry name" value="NigD-like_C_dom_sf"/>
</dbReference>
<evidence type="ECO:0000313" key="4">
    <source>
        <dbReference type="Proteomes" id="UP000757103"/>
    </source>
</evidence>
<dbReference type="Pfam" id="PF17415">
    <property type="entry name" value="NigD_C"/>
    <property type="match status" value="1"/>
</dbReference>
<protein>
    <submittedName>
        <fullName evidence="3">NigD-like protein</fullName>
    </submittedName>
</protein>
<dbReference type="PROSITE" id="PS51257">
    <property type="entry name" value="PROKAR_LIPOPROTEIN"/>
    <property type="match status" value="1"/>
</dbReference>
<proteinExistence type="predicted"/>
<gene>
    <name evidence="3" type="ORF">K8U91_01840</name>
</gene>
<evidence type="ECO:0000313" key="3">
    <source>
        <dbReference type="EMBL" id="HJG88206.1"/>
    </source>
</evidence>
<accession>A0A921SU00</accession>
<reference evidence="3" key="1">
    <citation type="journal article" date="2021" name="PeerJ">
        <title>Extensive microbial diversity within the chicken gut microbiome revealed by metagenomics and culture.</title>
        <authorList>
            <person name="Gilroy R."/>
            <person name="Ravi A."/>
            <person name="Getino M."/>
            <person name="Pursley I."/>
            <person name="Horton D.L."/>
            <person name="Alikhan N.F."/>
            <person name="Baker D."/>
            <person name="Gharbi K."/>
            <person name="Hall N."/>
            <person name="Watson M."/>
            <person name="Adriaenssens E.M."/>
            <person name="Foster-Nyarko E."/>
            <person name="Jarju S."/>
            <person name="Secka A."/>
            <person name="Antonio M."/>
            <person name="Oren A."/>
            <person name="Chaudhuri R.R."/>
            <person name="La Ragione R."/>
            <person name="Hildebrand F."/>
            <person name="Pallen M.J."/>
        </authorList>
    </citation>
    <scope>NUCLEOTIDE SEQUENCE</scope>
    <source>
        <strain evidence="3">CHK121-7720</strain>
    </source>
</reference>
<feature type="domain" description="NigD-like C-terminal" evidence="2">
    <location>
        <begin position="114"/>
        <end position="217"/>
    </location>
</feature>
<dbReference type="InterPro" id="IPR035376">
    <property type="entry name" value="NigD_C"/>
</dbReference>
<evidence type="ECO:0000259" key="2">
    <source>
        <dbReference type="Pfam" id="PF17415"/>
    </source>
</evidence>
<comment type="caution">
    <text evidence="3">The sequence shown here is derived from an EMBL/GenBank/DDBJ whole genome shotgun (WGS) entry which is preliminary data.</text>
</comment>
<sequence length="220" mass="25652">MIRTIASRWWLLALLLGLTTACEQEKDIYGIFYADIVTCHRGNDGTYFTHQATDSAPLDTLYPVGAVNEAKTAEGVRVLLQYRPVETLGENRQRIEIQALSSIHFDTLRLVSHEQMAQLPDDTLYLQSVWKTGDFLNLRYRIDYHSRPHTLMLVADESTLAGDTLKMELRHSRNDDPEGHWTNLYSSFNIEGYRSRPYTTLQLYVNQVNFNYKYYYFKLH</sequence>
<dbReference type="Gene3D" id="2.60.40.2370">
    <property type="entry name" value="NigD-like, C-terminal beta sandwich domain"/>
    <property type="match status" value="1"/>
</dbReference>
<keyword evidence="1" id="KW-0732">Signal</keyword>
<feature type="chain" id="PRO_5037669798" evidence="1">
    <location>
        <begin position="22"/>
        <end position="220"/>
    </location>
</feature>